<organism evidence="1 2">
    <name type="scientific">Marinospirillum insulare</name>
    <dbReference type="NCBI Taxonomy" id="217169"/>
    <lineage>
        <taxon>Bacteria</taxon>
        <taxon>Pseudomonadati</taxon>
        <taxon>Pseudomonadota</taxon>
        <taxon>Gammaproteobacteria</taxon>
        <taxon>Oceanospirillales</taxon>
        <taxon>Oceanospirillaceae</taxon>
        <taxon>Marinospirillum</taxon>
    </lineage>
</organism>
<keyword evidence="2" id="KW-1185">Reference proteome</keyword>
<name>A0ABQ5ZUM0_9GAMM</name>
<dbReference type="PANTHER" id="PTHR38767">
    <property type="entry name" value="DNA POLYMERASE III SUBUNIT CHI"/>
    <property type="match status" value="1"/>
</dbReference>
<dbReference type="Gene3D" id="3.40.50.10110">
    <property type="entry name" value="DNA polymerase III subunit chi"/>
    <property type="match status" value="1"/>
</dbReference>
<dbReference type="PANTHER" id="PTHR38767:SF1">
    <property type="entry name" value="DNA POLYMERASE III SUBUNIT CHI"/>
    <property type="match status" value="1"/>
</dbReference>
<evidence type="ECO:0000313" key="2">
    <source>
        <dbReference type="Proteomes" id="UP001156682"/>
    </source>
</evidence>
<dbReference type="RefSeq" id="WP_027850700.1">
    <property type="nucleotide sequence ID" value="NZ_BSOR01000020.1"/>
</dbReference>
<dbReference type="EMBL" id="BSOR01000020">
    <property type="protein sequence ID" value="GLR63876.1"/>
    <property type="molecule type" value="Genomic_DNA"/>
</dbReference>
<sequence>MTRVDFYLLAEGANSSRMEFACQLAETIWRRGHQLYIHVADEQQAHELDEKLWNFKPEAFVPHGLLNNHPPSPVEIGWQEDPGNHQDVLLNLDLKVPPHFSRFQRVAEIIDATEAVKAPKRADWKFYKERGYPVHTHDMRTR</sequence>
<dbReference type="Pfam" id="PF04364">
    <property type="entry name" value="DNA_pol3_chi"/>
    <property type="match status" value="1"/>
</dbReference>
<comment type="caution">
    <text evidence="1">The sequence shown here is derived from an EMBL/GenBank/DDBJ whole genome shotgun (WGS) entry which is preliminary data.</text>
</comment>
<dbReference type="InterPro" id="IPR036768">
    <property type="entry name" value="PolIII_chi_sf"/>
</dbReference>
<gene>
    <name evidence="1" type="primary">holC</name>
    <name evidence="1" type="ORF">GCM10007878_13130</name>
</gene>
<protein>
    <submittedName>
        <fullName evidence="1">DNA polymerase III subunit chi</fullName>
    </submittedName>
</protein>
<dbReference type="Proteomes" id="UP001156682">
    <property type="component" value="Unassembled WGS sequence"/>
</dbReference>
<evidence type="ECO:0000313" key="1">
    <source>
        <dbReference type="EMBL" id="GLR63876.1"/>
    </source>
</evidence>
<proteinExistence type="predicted"/>
<accession>A0ABQ5ZUM0</accession>
<dbReference type="SUPFAM" id="SSF102400">
    <property type="entry name" value="DNA polymerase III chi subunit"/>
    <property type="match status" value="1"/>
</dbReference>
<dbReference type="InterPro" id="IPR007459">
    <property type="entry name" value="DNA_pol3_chi"/>
</dbReference>
<reference evidence="2" key="1">
    <citation type="journal article" date="2019" name="Int. J. Syst. Evol. Microbiol.">
        <title>The Global Catalogue of Microorganisms (GCM) 10K type strain sequencing project: providing services to taxonomists for standard genome sequencing and annotation.</title>
        <authorList>
            <consortium name="The Broad Institute Genomics Platform"/>
            <consortium name="The Broad Institute Genome Sequencing Center for Infectious Disease"/>
            <person name="Wu L."/>
            <person name="Ma J."/>
        </authorList>
    </citation>
    <scope>NUCLEOTIDE SEQUENCE [LARGE SCALE GENOMIC DNA]</scope>
    <source>
        <strain evidence="2">NBRC 100033</strain>
    </source>
</reference>